<evidence type="ECO:0000256" key="1">
    <source>
        <dbReference type="ARBA" id="ARBA00008720"/>
    </source>
</evidence>
<dbReference type="PANTHER" id="PTHR40083">
    <property type="entry name" value="UPF0122 PROTEIN CBO2450/CLC_2298"/>
    <property type="match status" value="1"/>
</dbReference>
<protein>
    <recommendedName>
        <fullName evidence="3">UPF0122 protein IAD49_05585</fullName>
    </recommendedName>
</protein>
<proteinExistence type="inferred from homology"/>
<reference evidence="4" key="2">
    <citation type="journal article" date="2021" name="PeerJ">
        <title>Extensive microbial diversity within the chicken gut microbiome revealed by metagenomics and culture.</title>
        <authorList>
            <person name="Gilroy R."/>
            <person name="Ravi A."/>
            <person name="Getino M."/>
            <person name="Pursley I."/>
            <person name="Horton D.L."/>
            <person name="Alikhan N.F."/>
            <person name="Baker D."/>
            <person name="Gharbi K."/>
            <person name="Hall N."/>
            <person name="Watson M."/>
            <person name="Adriaenssens E.M."/>
            <person name="Foster-Nyarko E."/>
            <person name="Jarju S."/>
            <person name="Secka A."/>
            <person name="Antonio M."/>
            <person name="Oren A."/>
            <person name="Chaudhuri R.R."/>
            <person name="La Ragione R."/>
            <person name="Hildebrand F."/>
            <person name="Pallen M.J."/>
        </authorList>
    </citation>
    <scope>NUCLEOTIDE SEQUENCE</scope>
    <source>
        <strain evidence="4">CHK197-8231</strain>
    </source>
</reference>
<comment type="function">
    <text evidence="2 3">Might take part in the signal recognition particle (SRP) pathway. This is inferred from the conservation of its genetic proximity to ftsY/ffh. May be a regulatory protein.</text>
</comment>
<sequence>MESVFYLNNLYDYYKELLTEKQRNYFEDYYFQNLTLSEMSENYNISRNAVHKQIKDVEEKLYHYEACLHLYEKKQKILDTLKGKNDIIELIEDWI</sequence>
<evidence type="ECO:0000313" key="5">
    <source>
        <dbReference type="Proteomes" id="UP000824087"/>
    </source>
</evidence>
<evidence type="ECO:0000256" key="2">
    <source>
        <dbReference type="ARBA" id="ARBA00024764"/>
    </source>
</evidence>
<dbReference type="Pfam" id="PF04297">
    <property type="entry name" value="UPF0122"/>
    <property type="match status" value="1"/>
</dbReference>
<evidence type="ECO:0000256" key="3">
    <source>
        <dbReference type="HAMAP-Rule" id="MF_00245"/>
    </source>
</evidence>
<organism evidence="4 5">
    <name type="scientific">Candidatus Fimihabitans intestinipullorum</name>
    <dbReference type="NCBI Taxonomy" id="2840820"/>
    <lineage>
        <taxon>Bacteria</taxon>
        <taxon>Bacillati</taxon>
        <taxon>Mycoplasmatota</taxon>
        <taxon>Mycoplasmatota incertae sedis</taxon>
        <taxon>Candidatus Fimihabitans</taxon>
    </lineage>
</organism>
<dbReference type="InterPro" id="IPR007394">
    <property type="entry name" value="UPF0122"/>
</dbReference>
<dbReference type="InterPro" id="IPR013324">
    <property type="entry name" value="RNA_pol_sigma_r3/r4-like"/>
</dbReference>
<dbReference type="EMBL" id="DVML01000032">
    <property type="protein sequence ID" value="HIU23036.1"/>
    <property type="molecule type" value="Genomic_DNA"/>
</dbReference>
<dbReference type="PANTHER" id="PTHR40083:SF1">
    <property type="entry name" value="UPF0122 PROTEIN YLXM"/>
    <property type="match status" value="1"/>
</dbReference>
<dbReference type="SUPFAM" id="SSF88659">
    <property type="entry name" value="Sigma3 and sigma4 domains of RNA polymerase sigma factors"/>
    <property type="match status" value="1"/>
</dbReference>
<name>A0A9D1HUZ8_9BACT</name>
<dbReference type="NCBIfam" id="NF045758">
    <property type="entry name" value="YlxM"/>
    <property type="match status" value="1"/>
</dbReference>
<evidence type="ECO:0000313" key="4">
    <source>
        <dbReference type="EMBL" id="HIU23036.1"/>
    </source>
</evidence>
<gene>
    <name evidence="4" type="ORF">IAD49_05585</name>
</gene>
<reference evidence="4" key="1">
    <citation type="submission" date="2020-10" db="EMBL/GenBank/DDBJ databases">
        <authorList>
            <person name="Gilroy R."/>
        </authorList>
    </citation>
    <scope>NUCLEOTIDE SEQUENCE</scope>
    <source>
        <strain evidence="4">CHK197-8231</strain>
    </source>
</reference>
<accession>A0A9D1HUZ8</accession>
<dbReference type="HAMAP" id="MF_00245">
    <property type="entry name" value="UPF0122"/>
    <property type="match status" value="1"/>
</dbReference>
<comment type="similarity">
    <text evidence="1 3">Belongs to the UPF0122 family.</text>
</comment>
<dbReference type="Gene3D" id="1.10.10.10">
    <property type="entry name" value="Winged helix-like DNA-binding domain superfamily/Winged helix DNA-binding domain"/>
    <property type="match status" value="1"/>
</dbReference>
<dbReference type="InterPro" id="IPR036388">
    <property type="entry name" value="WH-like_DNA-bd_sf"/>
</dbReference>
<comment type="caution">
    <text evidence="4">The sequence shown here is derived from an EMBL/GenBank/DDBJ whole genome shotgun (WGS) entry which is preliminary data.</text>
</comment>
<dbReference type="InterPro" id="IPR054831">
    <property type="entry name" value="UPF0122_fam_protein"/>
</dbReference>
<dbReference type="AlphaFoldDB" id="A0A9D1HUZ8"/>
<dbReference type="Proteomes" id="UP000824087">
    <property type="component" value="Unassembled WGS sequence"/>
</dbReference>